<evidence type="ECO:0000313" key="1">
    <source>
        <dbReference type="EMBL" id="KAJ8317141.1"/>
    </source>
</evidence>
<accession>A0ABQ9FLS9</accession>
<organism evidence="1 2">
    <name type="scientific">Tegillarca granosa</name>
    <name type="common">Malaysian cockle</name>
    <name type="synonym">Anadara granosa</name>
    <dbReference type="NCBI Taxonomy" id="220873"/>
    <lineage>
        <taxon>Eukaryota</taxon>
        <taxon>Metazoa</taxon>
        <taxon>Spiralia</taxon>
        <taxon>Lophotrochozoa</taxon>
        <taxon>Mollusca</taxon>
        <taxon>Bivalvia</taxon>
        <taxon>Autobranchia</taxon>
        <taxon>Pteriomorphia</taxon>
        <taxon>Arcoida</taxon>
        <taxon>Arcoidea</taxon>
        <taxon>Arcidae</taxon>
        <taxon>Tegillarca</taxon>
    </lineage>
</organism>
<sequence>MAEDFLRVRNGVDESIDVKISESRKNDVIANKHVLIKIIEVLLLCGRQNIPIRGHLPERTSDDDILTEHLNSSKREKYTSPDIQNEIINIMGD</sequence>
<proteinExistence type="predicted"/>
<protein>
    <submittedName>
        <fullName evidence="1">Uncharacterized protein</fullName>
    </submittedName>
</protein>
<dbReference type="EMBL" id="JARBDR010000246">
    <property type="protein sequence ID" value="KAJ8317141.1"/>
    <property type="molecule type" value="Genomic_DNA"/>
</dbReference>
<reference evidence="1 2" key="1">
    <citation type="submission" date="2022-12" db="EMBL/GenBank/DDBJ databases">
        <title>Chromosome-level genome of Tegillarca granosa.</title>
        <authorList>
            <person name="Kim J."/>
        </authorList>
    </citation>
    <scope>NUCLEOTIDE SEQUENCE [LARGE SCALE GENOMIC DNA]</scope>
    <source>
        <strain evidence="1">Teg-2019</strain>
        <tissue evidence="1">Adductor muscle</tissue>
    </source>
</reference>
<evidence type="ECO:0000313" key="2">
    <source>
        <dbReference type="Proteomes" id="UP001217089"/>
    </source>
</evidence>
<name>A0ABQ9FLS9_TEGGR</name>
<dbReference type="Proteomes" id="UP001217089">
    <property type="component" value="Unassembled WGS sequence"/>
</dbReference>
<gene>
    <name evidence="1" type="ORF">KUTeg_005045</name>
</gene>
<keyword evidence="2" id="KW-1185">Reference proteome</keyword>
<comment type="caution">
    <text evidence="1">The sequence shown here is derived from an EMBL/GenBank/DDBJ whole genome shotgun (WGS) entry which is preliminary data.</text>
</comment>